<dbReference type="PANTHER" id="PTHR45527">
    <property type="entry name" value="NONRIBOSOMAL PEPTIDE SYNTHETASE"/>
    <property type="match status" value="1"/>
</dbReference>
<dbReference type="EMBL" id="JAPMKU010000002">
    <property type="protein sequence ID" value="MCX7468177.1"/>
    <property type="molecule type" value="Genomic_DNA"/>
</dbReference>
<dbReference type="Proteomes" id="UP001071478">
    <property type="component" value="Unassembled WGS sequence"/>
</dbReference>
<dbReference type="Gene3D" id="3.30.559.30">
    <property type="entry name" value="Nonribosomal peptide synthetase, condensation domain"/>
    <property type="match status" value="2"/>
</dbReference>
<dbReference type="Pfam" id="PF00550">
    <property type="entry name" value="PP-binding"/>
    <property type="match status" value="1"/>
</dbReference>
<dbReference type="Gene3D" id="1.10.1200.10">
    <property type="entry name" value="ACP-like"/>
    <property type="match status" value="1"/>
</dbReference>
<dbReference type="InterPro" id="IPR045851">
    <property type="entry name" value="AMP-bd_C_sf"/>
</dbReference>
<dbReference type="InterPro" id="IPR036736">
    <property type="entry name" value="ACP-like_sf"/>
</dbReference>
<dbReference type="SUPFAM" id="SSF47336">
    <property type="entry name" value="ACP-like"/>
    <property type="match status" value="1"/>
</dbReference>
<dbReference type="GO" id="GO:0031177">
    <property type="term" value="F:phosphopantetheine binding"/>
    <property type="evidence" value="ECO:0007669"/>
    <property type="project" value="InterPro"/>
</dbReference>
<dbReference type="InterPro" id="IPR006162">
    <property type="entry name" value="Ppantetheine_attach_site"/>
</dbReference>
<dbReference type="InterPro" id="IPR025110">
    <property type="entry name" value="AMP-bd_C"/>
</dbReference>
<organism evidence="5 6">
    <name type="scientific">Corynebacterium pygosceleis</name>
    <dbReference type="NCBI Taxonomy" id="2800406"/>
    <lineage>
        <taxon>Bacteria</taxon>
        <taxon>Bacillati</taxon>
        <taxon>Actinomycetota</taxon>
        <taxon>Actinomycetes</taxon>
        <taxon>Mycobacteriales</taxon>
        <taxon>Corynebacteriaceae</taxon>
        <taxon>Corynebacterium</taxon>
    </lineage>
</organism>
<dbReference type="SUPFAM" id="SSF56801">
    <property type="entry name" value="Acetyl-CoA synthetase-like"/>
    <property type="match status" value="1"/>
</dbReference>
<dbReference type="SUPFAM" id="SSF52777">
    <property type="entry name" value="CoA-dependent acyltransferases"/>
    <property type="match status" value="4"/>
</dbReference>
<dbReference type="CDD" id="cd05930">
    <property type="entry name" value="A_NRPS"/>
    <property type="match status" value="1"/>
</dbReference>
<dbReference type="NCBIfam" id="TIGR01733">
    <property type="entry name" value="AA-adenyl-dom"/>
    <property type="match status" value="1"/>
</dbReference>
<dbReference type="InterPro" id="IPR009081">
    <property type="entry name" value="PP-bd_ACP"/>
</dbReference>
<dbReference type="Pfam" id="PF00501">
    <property type="entry name" value="AMP-binding"/>
    <property type="match status" value="1"/>
</dbReference>
<sequence>MNRGVSDVLALSPLQEGLYAAASGAVGGAGDLYTVQLAMAFAGPLDPRRLHQAVTRVVERNPHLDARFTSKNLPHPVALVPAEPVVDWEERTCTVEQARRLADSERLRTFDLGCGPVSAVKLCTVGPSDALLVWTMHHILIDGWSVPLLWEELRRAYTGDSTVDPVPVRPYSAWLTSRDQSDDREFWSRYLEGLDGPCVVGSPTTAGGPPEMSTQVIRGTDLERLRNGARSMRVTLGTLAQVAWALVLRRITGTPDPVFGVSVAGRPETVPDPEKMIGMFTNTIAARINTATGETVEQLCRRVQRELTVARTHSYNRLSELQQWAGVSPLFDTAVVFHNAPKGEAATAVDFGDGVTMHPVHRDSWSHFPLVLAPAEIGDELHLTVDVRTEALPSGVDGPQLTNLVRSLMDSLVAHPDRPIRGVGVEHAESRPRHHSAESSAGEGIAHVFARTAIRYAERPAVTDREGTLTYRELSCWAARTAERLSAAGIGRGDRVAVLLPRTVAYPAALLGILSVGAVVVPLDPNAPAERNSYIMDTARVSATVTAEGMPEIEAPSGSRLMMEGAPRGNLPLIPGELHAVTESDPAYVVFTSGSTGKPKGVVAAHKGILGLLAAHSERIWGPVSEESGGLVTGHAWSFAFDAAWQPQLALLAGGELVILDEHCLTDPAEFVRVVRAAGVEILDTSPTLVRPLIDAGLVAPGGLKVLALGAEDISVDLWRRLAETEGVAVHNFYGPTETTVEVCSARLTTDDPPNIGFPFPGTLCHVLGPDLAPVPRGFTGELYVAGDQVALSYEQQPGRTAERFVPAADGRRMYRTGDLVRVNEAGRMVFVGRADRQVKIRGFRVEPGETTAVMNSCPGVAHAVAGVVDRGGHRALMGWVVAEGDGDFDVQTVLTHCGSHLPAYMVPSVVTEVDVIPRDVNGKTDFATLESLLPTTTGGSRAVSDTEKTVHGVVCRLLHRDGDTVGTDIPFRDLGIDSIAVMGLVTALQKEGLHASVRMINRADTIRALASAIDAGTPAEMGGDDRGKDPHRDSVPRHLCWPMLHWLADLGQIRRFAMTMVVKLPSGAELARVADCWGRVERAHPILRSRLVRSGEGLRLEPGVGSGAEIRGIDGDPLCADTVADAVEKARQALDPEKGKMVGLVILGSGSPDPLLIAAVHHTVCDLASWHVLLGDLAAGWSGADLPAHTGDTSVFEDWISDATDSGGEESYWRSVAESVAAAQPLPVAGCTGSMGDTELLQREIPAPDLLLGARSRDTVAAAFAWAWTETVGGDPTSGAAVITEGHGRGAHLVGDRDPGDVVGWLNCLYPVVLGRGSTPPAGTVEITREDAGAWIDAVAQTLDDVPSGGLHAAACIPVTGDTAPQVMLIHLGRADTLASGTVTDAEPFTVVTDRRVVGDVDLTPEPEMRSPYPLEVSVGVQAAENGPVLCSVWRFNPDNLERCFVELLVDRFVTHILALSTALDRPEGKGAD</sequence>
<feature type="domain" description="Carrier" evidence="4">
    <location>
        <begin position="945"/>
        <end position="1018"/>
    </location>
</feature>
<keyword evidence="2" id="KW-0596">Phosphopantetheine</keyword>
<proteinExistence type="predicted"/>
<dbReference type="RefSeq" id="WP_200253920.1">
    <property type="nucleotide sequence ID" value="NZ_JAENIQ020000001.1"/>
</dbReference>
<dbReference type="SMART" id="SM00823">
    <property type="entry name" value="PKS_PP"/>
    <property type="match status" value="1"/>
</dbReference>
<dbReference type="PROSITE" id="PS50075">
    <property type="entry name" value="CARRIER"/>
    <property type="match status" value="1"/>
</dbReference>
<name>A0A9Q4C806_9CORY</name>
<evidence type="ECO:0000259" key="4">
    <source>
        <dbReference type="PROSITE" id="PS50075"/>
    </source>
</evidence>
<dbReference type="GO" id="GO:0043041">
    <property type="term" value="P:amino acid activation for nonribosomal peptide biosynthetic process"/>
    <property type="evidence" value="ECO:0007669"/>
    <property type="project" value="TreeGrafter"/>
</dbReference>
<dbReference type="GO" id="GO:0016874">
    <property type="term" value="F:ligase activity"/>
    <property type="evidence" value="ECO:0007669"/>
    <property type="project" value="UniProtKB-KW"/>
</dbReference>
<comment type="caution">
    <text evidence="5">The sequence shown here is derived from an EMBL/GenBank/DDBJ whole genome shotgun (WGS) entry which is preliminary data.</text>
</comment>
<evidence type="ECO:0000313" key="5">
    <source>
        <dbReference type="EMBL" id="MCX7468177.1"/>
    </source>
</evidence>
<evidence type="ECO:0000256" key="2">
    <source>
        <dbReference type="ARBA" id="ARBA00022450"/>
    </source>
</evidence>
<dbReference type="InterPro" id="IPR001242">
    <property type="entry name" value="Condensation_dom"/>
</dbReference>
<dbReference type="GO" id="GO:0005737">
    <property type="term" value="C:cytoplasm"/>
    <property type="evidence" value="ECO:0007669"/>
    <property type="project" value="TreeGrafter"/>
</dbReference>
<dbReference type="InterPro" id="IPR010071">
    <property type="entry name" value="AA_adenyl_dom"/>
</dbReference>
<keyword evidence="3" id="KW-0597">Phosphoprotein</keyword>
<dbReference type="InterPro" id="IPR000873">
    <property type="entry name" value="AMP-dep_synth/lig_dom"/>
</dbReference>
<dbReference type="GO" id="GO:0044550">
    <property type="term" value="P:secondary metabolite biosynthetic process"/>
    <property type="evidence" value="ECO:0007669"/>
    <property type="project" value="TreeGrafter"/>
</dbReference>
<dbReference type="InterPro" id="IPR020845">
    <property type="entry name" value="AMP-binding_CS"/>
</dbReference>
<accession>A0A9Q4C806</accession>
<dbReference type="Pfam" id="PF13193">
    <property type="entry name" value="AMP-binding_C"/>
    <property type="match status" value="1"/>
</dbReference>
<dbReference type="PANTHER" id="PTHR45527:SF1">
    <property type="entry name" value="FATTY ACID SYNTHASE"/>
    <property type="match status" value="1"/>
</dbReference>
<reference evidence="5" key="1">
    <citation type="submission" date="2022-11" db="EMBL/GenBank/DDBJ databases">
        <title>Corynebacterium sp. isolated from Penguins.</title>
        <authorList>
            <person name="Sedlar K."/>
            <person name="Svec P."/>
        </authorList>
    </citation>
    <scope>NUCLEOTIDE SEQUENCE</scope>
    <source>
        <strain evidence="5">P7374</strain>
    </source>
</reference>
<protein>
    <submittedName>
        <fullName evidence="5">Non-ribosomal peptide synthetase</fullName>
    </submittedName>
</protein>
<evidence type="ECO:0000256" key="1">
    <source>
        <dbReference type="ARBA" id="ARBA00001957"/>
    </source>
</evidence>
<evidence type="ECO:0000256" key="3">
    <source>
        <dbReference type="ARBA" id="ARBA00022553"/>
    </source>
</evidence>
<evidence type="ECO:0000313" key="6">
    <source>
        <dbReference type="Proteomes" id="UP001071478"/>
    </source>
</evidence>
<dbReference type="Pfam" id="PF00668">
    <property type="entry name" value="Condensation"/>
    <property type="match status" value="2"/>
</dbReference>
<dbReference type="Gene3D" id="3.40.50.12780">
    <property type="entry name" value="N-terminal domain of ligase-like"/>
    <property type="match status" value="1"/>
</dbReference>
<dbReference type="PROSITE" id="PS00455">
    <property type="entry name" value="AMP_BINDING"/>
    <property type="match status" value="1"/>
</dbReference>
<dbReference type="InterPro" id="IPR023213">
    <property type="entry name" value="CAT-like_dom_sf"/>
</dbReference>
<dbReference type="InterPro" id="IPR020806">
    <property type="entry name" value="PKS_PP-bd"/>
</dbReference>
<gene>
    <name evidence="5" type="ORF">OS129_04675</name>
</gene>
<dbReference type="InterPro" id="IPR042099">
    <property type="entry name" value="ANL_N_sf"/>
</dbReference>
<comment type="cofactor">
    <cofactor evidence="1">
        <name>pantetheine 4'-phosphate</name>
        <dbReference type="ChEBI" id="CHEBI:47942"/>
    </cofactor>
</comment>
<dbReference type="GO" id="GO:0008610">
    <property type="term" value="P:lipid biosynthetic process"/>
    <property type="evidence" value="ECO:0007669"/>
    <property type="project" value="UniProtKB-ARBA"/>
</dbReference>
<dbReference type="Gene3D" id="3.30.300.30">
    <property type="match status" value="1"/>
</dbReference>
<dbReference type="Gene3D" id="3.30.559.10">
    <property type="entry name" value="Chloramphenicol acetyltransferase-like domain"/>
    <property type="match status" value="2"/>
</dbReference>
<dbReference type="PROSITE" id="PS00012">
    <property type="entry name" value="PHOSPHOPANTETHEINE"/>
    <property type="match status" value="1"/>
</dbReference>